<feature type="domain" description="PAS" evidence="23">
    <location>
        <begin position="454"/>
        <end position="524"/>
    </location>
</feature>
<dbReference type="InterPro" id="IPR001610">
    <property type="entry name" value="PAC"/>
</dbReference>
<feature type="modified residue" description="4-aspartylphosphate" evidence="19">
    <location>
        <position position="69"/>
    </location>
</feature>
<feature type="domain" description="Response regulatory" evidence="22">
    <location>
        <begin position="836"/>
        <end position="947"/>
    </location>
</feature>
<dbReference type="GO" id="GO:0005524">
    <property type="term" value="F:ATP binding"/>
    <property type="evidence" value="ECO:0007669"/>
    <property type="project" value="UniProtKB-KW"/>
</dbReference>
<dbReference type="InterPro" id="IPR013656">
    <property type="entry name" value="PAS_4"/>
</dbReference>
<dbReference type="Pfam" id="PF01627">
    <property type="entry name" value="Hpt"/>
    <property type="match status" value="1"/>
</dbReference>
<dbReference type="InterPro" id="IPR004358">
    <property type="entry name" value="Sig_transdc_His_kin-like_C"/>
</dbReference>
<accession>A0AAW9PQJ9</accession>
<evidence type="ECO:0000256" key="8">
    <source>
        <dbReference type="ARBA" id="ARBA00022692"/>
    </source>
</evidence>
<dbReference type="InterPro" id="IPR000700">
    <property type="entry name" value="PAS-assoc_C"/>
</dbReference>
<dbReference type="SMART" id="SM00065">
    <property type="entry name" value="GAF"/>
    <property type="match status" value="1"/>
</dbReference>
<comment type="catalytic activity">
    <reaction evidence="1">
        <text>ATP + protein L-histidine = ADP + protein N-phospho-L-histidine.</text>
        <dbReference type="EC" id="2.7.13.3"/>
    </reaction>
</comment>
<feature type="domain" description="Response regulatory" evidence="22">
    <location>
        <begin position="17"/>
        <end position="136"/>
    </location>
</feature>
<dbReference type="InterPro" id="IPR001789">
    <property type="entry name" value="Sig_transdc_resp-reg_receiver"/>
</dbReference>
<protein>
    <recommendedName>
        <fullName evidence="17">Circadian input-output histidine kinase CikA</fullName>
        <ecNumber evidence="4">2.7.13.3</ecNumber>
    </recommendedName>
    <alternativeName>
        <fullName evidence="16">Sensory/regulatory protein RpfC</fullName>
    </alternativeName>
</protein>
<dbReference type="Pfam" id="PF08448">
    <property type="entry name" value="PAS_4"/>
    <property type="match status" value="1"/>
</dbReference>
<evidence type="ECO:0000256" key="13">
    <source>
        <dbReference type="ARBA" id="ARBA00023012"/>
    </source>
</evidence>
<dbReference type="Pfam" id="PF13426">
    <property type="entry name" value="PAS_9"/>
    <property type="match status" value="1"/>
</dbReference>
<dbReference type="InterPro" id="IPR011006">
    <property type="entry name" value="CheY-like_superfamily"/>
</dbReference>
<dbReference type="Proteomes" id="UP001333818">
    <property type="component" value="Unassembled WGS sequence"/>
</dbReference>
<dbReference type="PROSITE" id="PS50894">
    <property type="entry name" value="HPT"/>
    <property type="match status" value="1"/>
</dbReference>
<evidence type="ECO:0000256" key="2">
    <source>
        <dbReference type="ARBA" id="ARBA00004651"/>
    </source>
</evidence>
<organism evidence="26 27">
    <name type="scientific">Tumidithrix elongata BACA0141</name>
    <dbReference type="NCBI Taxonomy" id="2716417"/>
    <lineage>
        <taxon>Bacteria</taxon>
        <taxon>Bacillati</taxon>
        <taxon>Cyanobacteriota</taxon>
        <taxon>Cyanophyceae</taxon>
        <taxon>Pseudanabaenales</taxon>
        <taxon>Pseudanabaenaceae</taxon>
        <taxon>Tumidithrix</taxon>
        <taxon>Tumidithrix elongata</taxon>
    </lineage>
</organism>
<dbReference type="SUPFAM" id="SSF55785">
    <property type="entry name" value="PYP-like sensor domain (PAS domain)"/>
    <property type="match status" value="2"/>
</dbReference>
<dbReference type="PANTHER" id="PTHR45339:SF1">
    <property type="entry name" value="HYBRID SIGNAL TRANSDUCTION HISTIDINE KINASE J"/>
    <property type="match status" value="1"/>
</dbReference>
<evidence type="ECO:0000256" key="3">
    <source>
        <dbReference type="ARBA" id="ARBA00006402"/>
    </source>
</evidence>
<evidence type="ECO:0000256" key="12">
    <source>
        <dbReference type="ARBA" id="ARBA00022989"/>
    </source>
</evidence>
<dbReference type="InterPro" id="IPR029016">
    <property type="entry name" value="GAF-like_dom_sf"/>
</dbReference>
<evidence type="ECO:0000313" key="27">
    <source>
        <dbReference type="Proteomes" id="UP001333818"/>
    </source>
</evidence>
<feature type="modified residue" description="4-aspartylphosphate" evidence="19">
    <location>
        <position position="885"/>
    </location>
</feature>
<evidence type="ECO:0000259" key="22">
    <source>
        <dbReference type="PROSITE" id="PS50110"/>
    </source>
</evidence>
<dbReference type="PROSITE" id="PS50113">
    <property type="entry name" value="PAC"/>
    <property type="match status" value="2"/>
</dbReference>
<dbReference type="SMART" id="SM00387">
    <property type="entry name" value="HATPase_c"/>
    <property type="match status" value="1"/>
</dbReference>
<dbReference type="Gene3D" id="1.10.287.130">
    <property type="match status" value="1"/>
</dbReference>
<feature type="domain" description="Response regulatory" evidence="22">
    <location>
        <begin position="974"/>
        <end position="1089"/>
    </location>
</feature>
<keyword evidence="10" id="KW-0418">Kinase</keyword>
<dbReference type="EC" id="2.7.13.3" evidence="4"/>
<evidence type="ECO:0000256" key="10">
    <source>
        <dbReference type="ARBA" id="ARBA00022777"/>
    </source>
</evidence>
<comment type="subcellular location">
    <subcellularLocation>
        <location evidence="2">Cell membrane</location>
        <topology evidence="2">Multi-pass membrane protein</topology>
    </subcellularLocation>
</comment>
<dbReference type="Pfam" id="PF02518">
    <property type="entry name" value="HATPase_c"/>
    <property type="match status" value="1"/>
</dbReference>
<dbReference type="InterPro" id="IPR003018">
    <property type="entry name" value="GAF"/>
</dbReference>
<evidence type="ECO:0000256" key="7">
    <source>
        <dbReference type="ARBA" id="ARBA00022679"/>
    </source>
</evidence>
<evidence type="ECO:0000256" key="18">
    <source>
        <dbReference type="PROSITE-ProRule" id="PRU00110"/>
    </source>
</evidence>
<feature type="domain" description="Histidine kinase" evidence="21">
    <location>
        <begin position="597"/>
        <end position="820"/>
    </location>
</feature>
<keyword evidence="5" id="KW-1003">Cell membrane</keyword>
<dbReference type="PROSITE" id="PS50110">
    <property type="entry name" value="RESPONSE_REGULATORY"/>
    <property type="match status" value="3"/>
</dbReference>
<dbReference type="SMART" id="SM00448">
    <property type="entry name" value="REC"/>
    <property type="match status" value="3"/>
</dbReference>
<evidence type="ECO:0000256" key="19">
    <source>
        <dbReference type="PROSITE-ProRule" id="PRU00169"/>
    </source>
</evidence>
<keyword evidence="12" id="KW-1133">Transmembrane helix</keyword>
<dbReference type="InterPro" id="IPR035965">
    <property type="entry name" value="PAS-like_dom_sf"/>
</dbReference>
<dbReference type="SMART" id="SM00388">
    <property type="entry name" value="HisKA"/>
    <property type="match status" value="1"/>
</dbReference>
<evidence type="ECO:0000256" key="14">
    <source>
        <dbReference type="ARBA" id="ARBA00023136"/>
    </source>
</evidence>
<dbReference type="CDD" id="cd00156">
    <property type="entry name" value="REC"/>
    <property type="match status" value="2"/>
</dbReference>
<dbReference type="Gene3D" id="3.40.50.2300">
    <property type="match status" value="3"/>
</dbReference>
<dbReference type="GO" id="GO:0000155">
    <property type="term" value="F:phosphorelay sensor kinase activity"/>
    <property type="evidence" value="ECO:0007669"/>
    <property type="project" value="InterPro"/>
</dbReference>
<dbReference type="Gene3D" id="3.30.450.20">
    <property type="entry name" value="PAS domain"/>
    <property type="match status" value="2"/>
</dbReference>
<proteinExistence type="inferred from homology"/>
<keyword evidence="11" id="KW-0067">ATP-binding</keyword>
<comment type="caution">
    <text evidence="26">The sequence shown here is derived from an EMBL/GenBank/DDBJ whole genome shotgun (WGS) entry which is preliminary data.</text>
</comment>
<dbReference type="SUPFAM" id="SSF55874">
    <property type="entry name" value="ATPase domain of HSP90 chaperone/DNA topoisomerase II/histidine kinase"/>
    <property type="match status" value="1"/>
</dbReference>
<evidence type="ECO:0000256" key="6">
    <source>
        <dbReference type="ARBA" id="ARBA00022553"/>
    </source>
</evidence>
<dbReference type="SUPFAM" id="SSF55781">
    <property type="entry name" value="GAF domain-like"/>
    <property type="match status" value="1"/>
</dbReference>
<evidence type="ECO:0000256" key="1">
    <source>
        <dbReference type="ARBA" id="ARBA00000085"/>
    </source>
</evidence>
<dbReference type="RefSeq" id="WP_330482154.1">
    <property type="nucleotide sequence ID" value="NZ_JAZBJZ010000007.1"/>
</dbReference>
<reference evidence="26" key="1">
    <citation type="submission" date="2024-01" db="EMBL/GenBank/DDBJ databases">
        <title>Bank of Algae and Cyanobacteria of the Azores (BACA) strain genomes.</title>
        <authorList>
            <person name="Luz R."/>
            <person name="Cordeiro R."/>
            <person name="Fonseca A."/>
            <person name="Goncalves V."/>
        </authorList>
    </citation>
    <scope>NUCLEOTIDE SEQUENCE</scope>
    <source>
        <strain evidence="26">BACA0141</strain>
    </source>
</reference>
<dbReference type="SMART" id="SM00091">
    <property type="entry name" value="PAS"/>
    <property type="match status" value="2"/>
</dbReference>
<evidence type="ECO:0000259" key="21">
    <source>
        <dbReference type="PROSITE" id="PS50109"/>
    </source>
</evidence>
<feature type="domain" description="PAS" evidence="23">
    <location>
        <begin position="325"/>
        <end position="399"/>
    </location>
</feature>
<keyword evidence="9" id="KW-0547">Nucleotide-binding</keyword>
<comment type="subunit">
    <text evidence="15">At low DSF concentrations, interacts with RpfF.</text>
</comment>
<dbReference type="NCBIfam" id="TIGR00229">
    <property type="entry name" value="sensory_box"/>
    <property type="match status" value="2"/>
</dbReference>
<dbReference type="SUPFAM" id="SSF47384">
    <property type="entry name" value="Homodimeric domain of signal transducing histidine kinase"/>
    <property type="match status" value="1"/>
</dbReference>
<keyword evidence="14" id="KW-0472">Membrane</keyword>
<dbReference type="PRINTS" id="PR00344">
    <property type="entry name" value="BCTRLSENSOR"/>
</dbReference>
<feature type="modified residue" description="Phosphohistidine" evidence="18">
    <location>
        <position position="1171"/>
    </location>
</feature>
<dbReference type="InterPro" id="IPR036890">
    <property type="entry name" value="HATPase_C_sf"/>
</dbReference>
<dbReference type="PANTHER" id="PTHR45339">
    <property type="entry name" value="HYBRID SIGNAL TRANSDUCTION HISTIDINE KINASE J"/>
    <property type="match status" value="1"/>
</dbReference>
<feature type="domain" description="HPt" evidence="25">
    <location>
        <begin position="1132"/>
        <end position="1230"/>
    </location>
</feature>
<name>A0AAW9PQJ9_9CYAN</name>
<dbReference type="InterPro" id="IPR036641">
    <property type="entry name" value="HPT_dom_sf"/>
</dbReference>
<gene>
    <name evidence="26" type="ORF">V2H45_03100</name>
</gene>
<dbReference type="PROSITE" id="PS50112">
    <property type="entry name" value="PAS"/>
    <property type="match status" value="2"/>
</dbReference>
<evidence type="ECO:0000259" key="25">
    <source>
        <dbReference type="PROSITE" id="PS50894"/>
    </source>
</evidence>
<comment type="similarity">
    <text evidence="3">In the N-terminal section; belongs to the phytochrome family.</text>
</comment>
<dbReference type="InterPro" id="IPR005467">
    <property type="entry name" value="His_kinase_dom"/>
</dbReference>
<evidence type="ECO:0000256" key="16">
    <source>
        <dbReference type="ARBA" id="ARBA00068150"/>
    </source>
</evidence>
<evidence type="ECO:0000256" key="15">
    <source>
        <dbReference type="ARBA" id="ARBA00064003"/>
    </source>
</evidence>
<keyword evidence="8" id="KW-0812">Transmembrane</keyword>
<evidence type="ECO:0000256" key="11">
    <source>
        <dbReference type="ARBA" id="ARBA00022840"/>
    </source>
</evidence>
<dbReference type="AlphaFoldDB" id="A0AAW9PQJ9"/>
<evidence type="ECO:0000313" key="26">
    <source>
        <dbReference type="EMBL" id="MEE3715730.1"/>
    </source>
</evidence>
<dbReference type="CDD" id="cd16922">
    <property type="entry name" value="HATPase_EvgS-ArcB-TorS-like"/>
    <property type="match status" value="1"/>
</dbReference>
<dbReference type="FunFam" id="1.10.287.130:FF:000002">
    <property type="entry name" value="Two-component osmosensing histidine kinase"/>
    <property type="match status" value="1"/>
</dbReference>
<evidence type="ECO:0000259" key="20">
    <source>
        <dbReference type="PROSITE" id="PS50046"/>
    </source>
</evidence>
<dbReference type="InterPro" id="IPR003594">
    <property type="entry name" value="HATPase_dom"/>
</dbReference>
<dbReference type="InterPro" id="IPR016132">
    <property type="entry name" value="Phyto_chromo_attachment"/>
</dbReference>
<dbReference type="CDD" id="cd17546">
    <property type="entry name" value="REC_hyHK_CKI1_RcsC-like"/>
    <property type="match status" value="1"/>
</dbReference>
<dbReference type="GO" id="GO:0005886">
    <property type="term" value="C:plasma membrane"/>
    <property type="evidence" value="ECO:0007669"/>
    <property type="project" value="UniProtKB-SubCell"/>
</dbReference>
<evidence type="ECO:0000256" key="9">
    <source>
        <dbReference type="ARBA" id="ARBA00022741"/>
    </source>
</evidence>
<dbReference type="Pfam" id="PF01590">
    <property type="entry name" value="GAF"/>
    <property type="match status" value="1"/>
</dbReference>
<dbReference type="PROSITE" id="PS50109">
    <property type="entry name" value="HIS_KIN"/>
    <property type="match status" value="1"/>
</dbReference>
<dbReference type="Gene3D" id="3.30.565.10">
    <property type="entry name" value="Histidine kinase-like ATPase, C-terminal domain"/>
    <property type="match status" value="1"/>
</dbReference>
<keyword evidence="13" id="KW-0902">Two-component regulatory system</keyword>
<dbReference type="FunFam" id="3.30.565.10:FF:000010">
    <property type="entry name" value="Sensor histidine kinase RcsC"/>
    <property type="match status" value="1"/>
</dbReference>
<evidence type="ECO:0000259" key="23">
    <source>
        <dbReference type="PROSITE" id="PS50112"/>
    </source>
</evidence>
<dbReference type="EMBL" id="JAZBJZ010000007">
    <property type="protein sequence ID" value="MEE3715730.1"/>
    <property type="molecule type" value="Genomic_DNA"/>
</dbReference>
<dbReference type="CDD" id="cd00082">
    <property type="entry name" value="HisKA"/>
    <property type="match status" value="1"/>
</dbReference>
<feature type="domain" description="PAC" evidence="24">
    <location>
        <begin position="401"/>
        <end position="453"/>
    </location>
</feature>
<keyword evidence="6 19" id="KW-0597">Phosphoprotein</keyword>
<dbReference type="Gene3D" id="3.30.450.40">
    <property type="match status" value="1"/>
</dbReference>
<dbReference type="InterPro" id="IPR036097">
    <property type="entry name" value="HisK_dim/P_sf"/>
</dbReference>
<evidence type="ECO:0000256" key="4">
    <source>
        <dbReference type="ARBA" id="ARBA00012438"/>
    </source>
</evidence>
<dbReference type="PROSITE" id="PS50046">
    <property type="entry name" value="PHYTOCHROME_2"/>
    <property type="match status" value="1"/>
</dbReference>
<dbReference type="Pfam" id="PF00072">
    <property type="entry name" value="Response_reg"/>
    <property type="match status" value="3"/>
</dbReference>
<feature type="domain" description="PAC" evidence="24">
    <location>
        <begin position="528"/>
        <end position="580"/>
    </location>
</feature>
<keyword evidence="7" id="KW-0808">Transferase</keyword>
<dbReference type="InterPro" id="IPR000014">
    <property type="entry name" value="PAS"/>
</dbReference>
<evidence type="ECO:0000256" key="17">
    <source>
        <dbReference type="ARBA" id="ARBA00074306"/>
    </source>
</evidence>
<evidence type="ECO:0000256" key="5">
    <source>
        <dbReference type="ARBA" id="ARBA00022475"/>
    </source>
</evidence>
<dbReference type="InterPro" id="IPR003661">
    <property type="entry name" value="HisK_dim/P_dom"/>
</dbReference>
<dbReference type="FunFam" id="3.30.450.20:FF:000155">
    <property type="entry name" value="Sensor histidine kinase TodS"/>
    <property type="match status" value="1"/>
</dbReference>
<dbReference type="InterPro" id="IPR008207">
    <property type="entry name" value="Sig_transdc_His_kin_Hpt_dom"/>
</dbReference>
<dbReference type="Gene3D" id="1.20.120.160">
    <property type="entry name" value="HPT domain"/>
    <property type="match status" value="1"/>
</dbReference>
<feature type="domain" description="Phytochrome chromophore attachment site" evidence="20">
    <location>
        <begin position="168"/>
        <end position="311"/>
    </location>
</feature>
<dbReference type="SUPFAM" id="SSF47226">
    <property type="entry name" value="Histidine-containing phosphotransfer domain, HPT domain"/>
    <property type="match status" value="1"/>
</dbReference>
<dbReference type="SUPFAM" id="SSF52172">
    <property type="entry name" value="CheY-like"/>
    <property type="match status" value="3"/>
</dbReference>
<sequence>MSNHLPNSIAAKSPQIEVLIVDDSESDRKTYCRYLQSDHSKSFNILEAETLEEGLHLWQSQKPDVILVDFQLPDGDGLKFLEFIGKDNTELQIPAIVLTGNGDERLAVKAMKAGAMDYLVKGHLTPDSLALSIDGILARVAHLRSLLHLQEQETLITKIALNIRQSLNLEDVYRAIVQEVRVFLNADRTAVYKFNADMSGNIVSEAILSPWRPCLNAHIVDTCFQENLNVRGYTQGDIFAISDIYAANLPECYIQLLESFQVRANLVVPILLDNSGTNSQFLWGLLVVHQCDAPRHWEDTDLRLLKQLSVQLSIAIQQADALKNSDLKFHAIFNNTFQFTGLLTLDGILLEANQTFLDFGGLSRNDVIGRPIWDAYWWRISEEAQTQLKQAVEKAAQGEFVRYEVDVLGAGGIVATIDFSLRPLKDETGQVILLIPEGHNISDRKLAEEKLRQNEELLRMTIDNAPVGITTLDLKGQYLTVNHYICKIFGYSSEEMLQMNLFELTAPDFIEKTLILMNQLIVGEVKNGHIEKKYRHKSGEQIDAIVHVGLVRDVNDRPIQFIAGIEDITDRKQAEVALEAARLADAANKAKSEFLAVMSHELRTPMNAVIGMTGLLLDTPLSAQQTEFVSTIRQGGDMLLSVINKVLDFSQIESGKIELEEHPFNLCQCIDEVLDLMSSRLAEKSLELSALINLDVPQCILGDSTRLRQILVNLVSNAIKFTQQGEVVITVRATAIAPASNSLELHFSVRDTGIGIAPEAIGKLFKAFSQADSSITRQYGGTGLGLAICQQLCELMGGEIHVKSEAGNGSTFSFFIRAEAIATEPEAIAPELKDKRLLIVNANSTIRQILSLYSQSWGMIVQTASSDLEALQCMEFSYFDTVILDRHMLVNNEFKLAKSIQGLSPTLPLILLTSRVDSEEPSSLNLSAYLTKPISKSKLYQIFLQIFSVKTLESPNPLDTSKLDTSFAKQFPLQILIAEDNPVNQRILALMLERLGYKGDAVGNGMEAVAALDRQSYDLVFMDIQMPVMDGLTASQGIRQLSHRNPWIIGLSANAFRESREAALSAGMNDYLTKPLQIKELVAALQRVPHSPIQDLEAIEITETKELLEMAVSSIPSVIDLDALDKLESFIGAKSLTEIIHSYLTESARSHAKMKEALRNKDLTTLNFENHSFKGGSALFGAKQLVDLCKQIQSLSKSNSSLESLFTVLGDLEVEYIQVVTALKAKLEILKNA</sequence>
<dbReference type="CDD" id="cd00130">
    <property type="entry name" value="PAS"/>
    <property type="match status" value="2"/>
</dbReference>
<dbReference type="SMART" id="SM00086">
    <property type="entry name" value="PAC"/>
    <property type="match status" value="2"/>
</dbReference>
<feature type="modified residue" description="4-aspartylphosphate" evidence="19">
    <location>
        <position position="1023"/>
    </location>
</feature>
<dbReference type="Pfam" id="PF00512">
    <property type="entry name" value="HisKA"/>
    <property type="match status" value="1"/>
</dbReference>
<keyword evidence="27" id="KW-1185">Reference proteome</keyword>
<evidence type="ECO:0000259" key="24">
    <source>
        <dbReference type="PROSITE" id="PS50113"/>
    </source>
</evidence>